<protein>
    <recommendedName>
        <fullName evidence="6">Methyltransferase type 11 domain-containing protein</fullName>
    </recommendedName>
</protein>
<proteinExistence type="predicted"/>
<dbReference type="GO" id="GO:0032981">
    <property type="term" value="P:mitochondrial respiratory chain complex I assembly"/>
    <property type="evidence" value="ECO:0007669"/>
    <property type="project" value="TreeGrafter"/>
</dbReference>
<sequence length="342" mass="38442">MLYRGIQTRSLFTTATRLSTTGGTYQVFDRSIKLKQRERAATNEESGMVEYIRDEVARRTIERLAFLKNNFTSTMDFGCNSGNLAKQLCEVNPDDDFRWKDDKALVKSKIQKLYMVDSSESMLYKNQGGKADHEMNIERIVTDEEQYSHPKLTQPDQFDLIVSNLSLHWVNDLPSVFSKLYNSLKPNSCFVGSIFGGDTLFELRTSLQLAEQERNGGISPRVSPFVGSADVGSLMQKAGFQMLTIDVEEIVVDYPDVFALMTDLQLMGESNSNLSTPPKLSKDMLLALQPIYYALHADPKTGHLPATFRFVFMIGWKPGQNFPEPAKRGSGTVKLGDALEQS</sequence>
<dbReference type="Pfam" id="PF13489">
    <property type="entry name" value="Methyltransf_23"/>
    <property type="match status" value="1"/>
</dbReference>
<dbReference type="CDD" id="cd02440">
    <property type="entry name" value="AdoMet_MTases"/>
    <property type="match status" value="1"/>
</dbReference>
<evidence type="ECO:0008006" key="6">
    <source>
        <dbReference type="Google" id="ProtNLM"/>
    </source>
</evidence>
<gene>
    <name evidence="4" type="ORF">CANARDRAFT_193434</name>
</gene>
<evidence type="ECO:0000313" key="5">
    <source>
        <dbReference type="Proteomes" id="UP000094801"/>
    </source>
</evidence>
<evidence type="ECO:0000313" key="4">
    <source>
        <dbReference type="EMBL" id="ODV87961.1"/>
    </source>
</evidence>
<accession>A0A1E4T8A5</accession>
<dbReference type="PANTHER" id="PTHR13090:SF1">
    <property type="entry name" value="ARGININE-HYDROXYLASE NDUFAF5, MITOCHONDRIAL"/>
    <property type="match status" value="1"/>
</dbReference>
<dbReference type="GO" id="GO:0032259">
    <property type="term" value="P:methylation"/>
    <property type="evidence" value="ECO:0007669"/>
    <property type="project" value="UniProtKB-KW"/>
</dbReference>
<dbReference type="EMBL" id="KV453847">
    <property type="protein sequence ID" value="ODV87961.1"/>
    <property type="molecule type" value="Genomic_DNA"/>
</dbReference>
<feature type="region of interest" description="Disordered" evidence="3">
    <location>
        <begin position="323"/>
        <end position="342"/>
    </location>
</feature>
<name>A0A1E4T8A5_9ASCO</name>
<dbReference type="InterPro" id="IPR029063">
    <property type="entry name" value="SAM-dependent_MTases_sf"/>
</dbReference>
<dbReference type="GO" id="GO:0005739">
    <property type="term" value="C:mitochondrion"/>
    <property type="evidence" value="ECO:0007669"/>
    <property type="project" value="TreeGrafter"/>
</dbReference>
<dbReference type="GO" id="GO:0008168">
    <property type="term" value="F:methyltransferase activity"/>
    <property type="evidence" value="ECO:0007669"/>
    <property type="project" value="UniProtKB-KW"/>
</dbReference>
<evidence type="ECO:0000256" key="3">
    <source>
        <dbReference type="SAM" id="MobiDB-lite"/>
    </source>
</evidence>
<reference evidence="5" key="1">
    <citation type="submission" date="2016-04" db="EMBL/GenBank/DDBJ databases">
        <title>Comparative genomics of biotechnologically important yeasts.</title>
        <authorList>
            <consortium name="DOE Joint Genome Institute"/>
            <person name="Riley R."/>
            <person name="Haridas S."/>
            <person name="Wolfe K.H."/>
            <person name="Lopes M.R."/>
            <person name="Hittinger C.T."/>
            <person name="Goker M."/>
            <person name="Salamov A."/>
            <person name="Wisecaver J."/>
            <person name="Long T.M."/>
            <person name="Aerts A.L."/>
            <person name="Barry K."/>
            <person name="Choi C."/>
            <person name="Clum A."/>
            <person name="Coughlan A.Y."/>
            <person name="Deshpande S."/>
            <person name="Douglass A.P."/>
            <person name="Hanson S.J."/>
            <person name="Klenk H.-P."/>
            <person name="Labutti K."/>
            <person name="Lapidus A."/>
            <person name="Lindquist E."/>
            <person name="Lipzen A."/>
            <person name="Meier-Kolthoff J.P."/>
            <person name="Ohm R.A."/>
            <person name="Otillar R.P."/>
            <person name="Pangilinan J."/>
            <person name="Peng Y."/>
            <person name="Rokas A."/>
            <person name="Rosa C.A."/>
            <person name="Scheuner C."/>
            <person name="Sibirny A.A."/>
            <person name="Slot J.C."/>
            <person name="Stielow J.B."/>
            <person name="Sun H."/>
            <person name="Kurtzman C.P."/>
            <person name="Blackwell M."/>
            <person name="Grigoriev I.V."/>
            <person name="Jeffries T.W."/>
        </authorList>
    </citation>
    <scope>NUCLEOTIDE SEQUENCE [LARGE SCALE GENOMIC DNA]</scope>
    <source>
        <strain evidence="5">NRRL YB-2248</strain>
    </source>
</reference>
<dbReference type="InterPro" id="IPR050602">
    <property type="entry name" value="Malonyl-ACP_OMT"/>
</dbReference>
<dbReference type="AlphaFoldDB" id="A0A1E4T8A5"/>
<dbReference type="STRING" id="983967.A0A1E4T8A5"/>
<dbReference type="PANTHER" id="PTHR13090">
    <property type="entry name" value="ARGININE-HYDROXYLASE NDUFAF5, MITOCHONDRIAL"/>
    <property type="match status" value="1"/>
</dbReference>
<dbReference type="Gene3D" id="3.40.50.150">
    <property type="entry name" value="Vaccinia Virus protein VP39"/>
    <property type="match status" value="1"/>
</dbReference>
<keyword evidence="2" id="KW-0808">Transferase</keyword>
<evidence type="ECO:0000256" key="1">
    <source>
        <dbReference type="ARBA" id="ARBA00022603"/>
    </source>
</evidence>
<dbReference type="SUPFAM" id="SSF53335">
    <property type="entry name" value="S-adenosyl-L-methionine-dependent methyltransferases"/>
    <property type="match status" value="1"/>
</dbReference>
<organism evidence="4 5">
    <name type="scientific">[Candida] arabinofermentans NRRL YB-2248</name>
    <dbReference type="NCBI Taxonomy" id="983967"/>
    <lineage>
        <taxon>Eukaryota</taxon>
        <taxon>Fungi</taxon>
        <taxon>Dikarya</taxon>
        <taxon>Ascomycota</taxon>
        <taxon>Saccharomycotina</taxon>
        <taxon>Pichiomycetes</taxon>
        <taxon>Pichiales</taxon>
        <taxon>Pichiaceae</taxon>
        <taxon>Ogataea</taxon>
        <taxon>Ogataea/Candida clade</taxon>
    </lineage>
</organism>
<evidence type="ECO:0000256" key="2">
    <source>
        <dbReference type="ARBA" id="ARBA00022679"/>
    </source>
</evidence>
<keyword evidence="1" id="KW-0489">Methyltransferase</keyword>
<dbReference type="OrthoDB" id="16816at2759"/>
<dbReference type="Proteomes" id="UP000094801">
    <property type="component" value="Unassembled WGS sequence"/>
</dbReference>
<keyword evidence="5" id="KW-1185">Reference proteome</keyword>